<dbReference type="GO" id="GO:0003743">
    <property type="term" value="F:translation initiation factor activity"/>
    <property type="evidence" value="ECO:0007669"/>
    <property type="project" value="UniProtKB-KW"/>
</dbReference>
<evidence type="ECO:0000313" key="3">
    <source>
        <dbReference type="Proteomes" id="UP000315750"/>
    </source>
</evidence>
<sequence length="498" mass="54874">MNSSNQSEHDSQGSPTPAPRRRSQAAAERGPAQPAPVSGGQNPHPPQEHREEVVGRGSGGTAGGPPVPAEGDNTAAQQSYLSDADLSFDPGEWEDSQGAASITPWQNLTTGGEDYLTVSFWVEYEDFDALKKQLEIAQASARSRERSDPKRGTPPNNDVLHLGDHRLVVAPQGGRLGGGNRALAIKWKLQSGQGIELLLRDSDKCEGHTPNATAQATSATLMRLGFLDTWREMQALFEALGSKIHRHALSRVDAAVDLPGVAIDSLYHAFKEGHMVTRAKHRQAYHDLRFASEHLAARKPTGFAIGKSPLRLVVYDKLEETSHNPYKRGLLISRRWGKLPEAAIRIEIQLRRAKLTQFGVDTVDDWISKRSAIISKLTQDWLRLTDGPVNRKHPKSTPNHTDWELMRERFKDWTGLSVGADLTALPKGHIDSSKQIAQVVGIFIGMYARISKVIEDNEQFFREVLADLQGGVGKRNMAIEVDRKALELGVEPSTAIDY</sequence>
<feature type="compositionally biased region" description="Polar residues" evidence="1">
    <location>
        <begin position="98"/>
        <end position="108"/>
    </location>
</feature>
<dbReference type="Proteomes" id="UP000315750">
    <property type="component" value="Chromosome"/>
</dbReference>
<keyword evidence="2" id="KW-0396">Initiation factor</keyword>
<dbReference type="RefSeq" id="WP_145247438.1">
    <property type="nucleotide sequence ID" value="NZ_CP036278.1"/>
</dbReference>
<feature type="region of interest" description="Disordered" evidence="1">
    <location>
        <begin position="85"/>
        <end position="108"/>
    </location>
</feature>
<dbReference type="KEGG" id="amuc:Pan181_29550"/>
<reference evidence="2 3" key="1">
    <citation type="submission" date="2019-02" db="EMBL/GenBank/DDBJ databases">
        <title>Deep-cultivation of Planctomycetes and their phenomic and genomic characterization uncovers novel biology.</title>
        <authorList>
            <person name="Wiegand S."/>
            <person name="Jogler M."/>
            <person name="Boedeker C."/>
            <person name="Pinto D."/>
            <person name="Vollmers J."/>
            <person name="Rivas-Marin E."/>
            <person name="Kohn T."/>
            <person name="Peeters S.H."/>
            <person name="Heuer A."/>
            <person name="Rast P."/>
            <person name="Oberbeckmann S."/>
            <person name="Bunk B."/>
            <person name="Jeske O."/>
            <person name="Meyerdierks A."/>
            <person name="Storesund J.E."/>
            <person name="Kallscheuer N."/>
            <person name="Luecker S."/>
            <person name="Lage O.M."/>
            <person name="Pohl T."/>
            <person name="Merkel B.J."/>
            <person name="Hornburger P."/>
            <person name="Mueller R.-W."/>
            <person name="Bruemmer F."/>
            <person name="Labrenz M."/>
            <person name="Spormann A.M."/>
            <person name="Op den Camp H."/>
            <person name="Overmann J."/>
            <person name="Amann R."/>
            <person name="Jetten M.S.M."/>
            <person name="Mascher T."/>
            <person name="Medema M.H."/>
            <person name="Devos D.P."/>
            <person name="Kaster A.-K."/>
            <person name="Ovreas L."/>
            <person name="Rohde M."/>
            <person name="Galperin M.Y."/>
            <person name="Jogler C."/>
        </authorList>
    </citation>
    <scope>NUCLEOTIDE SEQUENCE [LARGE SCALE GENOMIC DNA]</scope>
    <source>
        <strain evidence="2 3">Pan181</strain>
    </source>
</reference>
<feature type="region of interest" description="Disordered" evidence="1">
    <location>
        <begin position="1"/>
        <end position="73"/>
    </location>
</feature>
<proteinExistence type="predicted"/>
<dbReference type="AlphaFoldDB" id="A0A518APV3"/>
<gene>
    <name evidence="2" type="ORF">Pan181_29550</name>
</gene>
<keyword evidence="3" id="KW-1185">Reference proteome</keyword>
<evidence type="ECO:0000256" key="1">
    <source>
        <dbReference type="SAM" id="MobiDB-lite"/>
    </source>
</evidence>
<accession>A0A518APV3</accession>
<dbReference type="EMBL" id="CP036278">
    <property type="protein sequence ID" value="QDU56745.1"/>
    <property type="molecule type" value="Genomic_DNA"/>
</dbReference>
<evidence type="ECO:0000313" key="2">
    <source>
        <dbReference type="EMBL" id="QDU56745.1"/>
    </source>
</evidence>
<feature type="compositionally biased region" description="Basic and acidic residues" evidence="1">
    <location>
        <begin position="142"/>
        <end position="151"/>
    </location>
</feature>
<feature type="region of interest" description="Disordered" evidence="1">
    <location>
        <begin position="140"/>
        <end position="161"/>
    </location>
</feature>
<name>A0A518APV3_9BACT</name>
<keyword evidence="2" id="KW-0648">Protein biosynthesis</keyword>
<dbReference type="OrthoDB" id="270520at2"/>
<organism evidence="2 3">
    <name type="scientific">Aeoliella mucimassa</name>
    <dbReference type="NCBI Taxonomy" id="2527972"/>
    <lineage>
        <taxon>Bacteria</taxon>
        <taxon>Pseudomonadati</taxon>
        <taxon>Planctomycetota</taxon>
        <taxon>Planctomycetia</taxon>
        <taxon>Pirellulales</taxon>
        <taxon>Lacipirellulaceae</taxon>
        <taxon>Aeoliella</taxon>
    </lineage>
</organism>
<protein>
    <submittedName>
        <fullName evidence="2">Replication initiation factor</fullName>
    </submittedName>
</protein>